<protein>
    <recommendedName>
        <fullName evidence="2">Carboxymuconolactone decarboxylase-like domain-containing protein</fullName>
    </recommendedName>
</protein>
<keyword evidence="1" id="KW-0812">Transmembrane</keyword>
<dbReference type="Pfam" id="PF02627">
    <property type="entry name" value="CMD"/>
    <property type="match status" value="1"/>
</dbReference>
<evidence type="ECO:0000259" key="2">
    <source>
        <dbReference type="Pfam" id="PF02627"/>
    </source>
</evidence>
<dbReference type="GO" id="GO:0051920">
    <property type="term" value="F:peroxiredoxin activity"/>
    <property type="evidence" value="ECO:0007669"/>
    <property type="project" value="InterPro"/>
</dbReference>
<keyword evidence="1" id="KW-1133">Transmembrane helix</keyword>
<name>A0A0F9PL20_9ZZZZ</name>
<dbReference type="Gene3D" id="1.20.1290.10">
    <property type="entry name" value="AhpD-like"/>
    <property type="match status" value="1"/>
</dbReference>
<dbReference type="EMBL" id="LAZR01002376">
    <property type="protein sequence ID" value="KKN30849.1"/>
    <property type="molecule type" value="Genomic_DNA"/>
</dbReference>
<accession>A0A0F9PL20</accession>
<keyword evidence="1" id="KW-0472">Membrane</keyword>
<dbReference type="AlphaFoldDB" id="A0A0F9PL20"/>
<proteinExistence type="predicted"/>
<dbReference type="InterPro" id="IPR003779">
    <property type="entry name" value="CMD-like"/>
</dbReference>
<evidence type="ECO:0000256" key="1">
    <source>
        <dbReference type="SAM" id="Phobius"/>
    </source>
</evidence>
<feature type="domain" description="Carboxymuconolactone decarboxylase-like" evidence="2">
    <location>
        <begin position="133"/>
        <end position="187"/>
    </location>
</feature>
<dbReference type="PANTHER" id="PTHR34846">
    <property type="entry name" value="4-CARBOXYMUCONOLACTONE DECARBOXYLASE FAMILY PROTEIN (AFU_ORTHOLOGUE AFUA_6G11590)"/>
    <property type="match status" value="1"/>
</dbReference>
<sequence length="267" mass="31696">MRNRDRENIGKVDNNNILRLDKPRISPIKEVKFIKELYHFNKAITYLQYEKQESFESEWESEMHSLVQWLKNYNDNILNNLASFLKLKEKGLDIDSINFEEYEDSIKSFIYDQGSIYNIMATMTKHRRLRLKWVLMASHVTYDSSLPPREKEILILRNAWLCRCDYEWDHHVLVGKRTGLSSEEIDQIKKGPNGQGWSPFDIILLRAVDELHKNKILSNETWKTLNERYDTQQLMDLIMVVGAYNMLAMFMNSFGLQTEDCVKKMLD</sequence>
<comment type="caution">
    <text evidence="3">The sequence shown here is derived from an EMBL/GenBank/DDBJ whole genome shotgun (WGS) entry which is preliminary data.</text>
</comment>
<gene>
    <name evidence="3" type="ORF">LCGC14_0830030</name>
</gene>
<reference evidence="3" key="1">
    <citation type="journal article" date="2015" name="Nature">
        <title>Complex archaea that bridge the gap between prokaryotes and eukaryotes.</title>
        <authorList>
            <person name="Spang A."/>
            <person name="Saw J.H."/>
            <person name="Jorgensen S.L."/>
            <person name="Zaremba-Niedzwiedzka K."/>
            <person name="Martijn J."/>
            <person name="Lind A.E."/>
            <person name="van Eijk R."/>
            <person name="Schleper C."/>
            <person name="Guy L."/>
            <person name="Ettema T.J."/>
        </authorList>
    </citation>
    <scope>NUCLEOTIDE SEQUENCE</scope>
</reference>
<dbReference type="PANTHER" id="PTHR34846:SF5">
    <property type="entry name" value="CARBOXYMUCONOLACTONE DECARBOXYLASE-LIKE DOMAIN-CONTAINING PROTEIN"/>
    <property type="match status" value="1"/>
</dbReference>
<evidence type="ECO:0000313" key="3">
    <source>
        <dbReference type="EMBL" id="KKN30849.1"/>
    </source>
</evidence>
<dbReference type="SUPFAM" id="SSF69118">
    <property type="entry name" value="AhpD-like"/>
    <property type="match status" value="1"/>
</dbReference>
<organism evidence="3">
    <name type="scientific">marine sediment metagenome</name>
    <dbReference type="NCBI Taxonomy" id="412755"/>
    <lineage>
        <taxon>unclassified sequences</taxon>
        <taxon>metagenomes</taxon>
        <taxon>ecological metagenomes</taxon>
    </lineage>
</organism>
<feature type="transmembrane region" description="Helical" evidence="1">
    <location>
        <begin position="237"/>
        <end position="256"/>
    </location>
</feature>
<dbReference type="InterPro" id="IPR029032">
    <property type="entry name" value="AhpD-like"/>
</dbReference>